<dbReference type="PROSITE" id="PS50157">
    <property type="entry name" value="ZINC_FINGER_C2H2_2"/>
    <property type="match status" value="2"/>
</dbReference>
<gene>
    <name evidence="8" type="ORF">L202_06044</name>
</gene>
<dbReference type="AlphaFoldDB" id="A0A1E3HIC9"/>
<dbReference type="GeneID" id="30157353"/>
<dbReference type="GO" id="GO:0000977">
    <property type="term" value="F:RNA polymerase II transcription regulatory region sequence-specific DNA binding"/>
    <property type="evidence" value="ECO:0007669"/>
    <property type="project" value="TreeGrafter"/>
</dbReference>
<organism evidence="8 9">
    <name type="scientific">Cryptococcus amylolentus CBS 6039</name>
    <dbReference type="NCBI Taxonomy" id="1295533"/>
    <lineage>
        <taxon>Eukaryota</taxon>
        <taxon>Fungi</taxon>
        <taxon>Dikarya</taxon>
        <taxon>Basidiomycota</taxon>
        <taxon>Agaricomycotina</taxon>
        <taxon>Tremellomycetes</taxon>
        <taxon>Tremellales</taxon>
        <taxon>Cryptococcaceae</taxon>
        <taxon>Cryptococcus</taxon>
    </lineage>
</organism>
<evidence type="ECO:0000256" key="5">
    <source>
        <dbReference type="PROSITE-ProRule" id="PRU00042"/>
    </source>
</evidence>
<dbReference type="PROSITE" id="PS00028">
    <property type="entry name" value="ZINC_FINGER_C2H2_1"/>
    <property type="match status" value="3"/>
</dbReference>
<evidence type="ECO:0000256" key="1">
    <source>
        <dbReference type="ARBA" id="ARBA00022723"/>
    </source>
</evidence>
<dbReference type="SMART" id="SM00355">
    <property type="entry name" value="ZnF_C2H2"/>
    <property type="match status" value="4"/>
</dbReference>
<dbReference type="STRING" id="1295533.A0A1E3HIC9"/>
<proteinExistence type="predicted"/>
<dbReference type="Gene3D" id="3.30.160.60">
    <property type="entry name" value="Classic Zinc Finger"/>
    <property type="match status" value="1"/>
</dbReference>
<feature type="region of interest" description="Disordered" evidence="6">
    <location>
        <begin position="66"/>
        <end position="195"/>
    </location>
</feature>
<reference evidence="8 9" key="1">
    <citation type="submission" date="2016-06" db="EMBL/GenBank/DDBJ databases">
        <title>Evolution of pathogenesis and genome organization in the Tremellales.</title>
        <authorList>
            <person name="Cuomo C."/>
            <person name="Litvintseva A."/>
            <person name="Heitman J."/>
            <person name="Chen Y."/>
            <person name="Sun S."/>
            <person name="Springer D."/>
            <person name="Dromer F."/>
            <person name="Young S."/>
            <person name="Zeng Q."/>
            <person name="Chapman S."/>
            <person name="Gujja S."/>
            <person name="Saif S."/>
            <person name="Birren B."/>
        </authorList>
    </citation>
    <scope>NUCLEOTIDE SEQUENCE [LARGE SCALE GENOMIC DNA]</scope>
    <source>
        <strain evidence="8 9">CBS 6039</strain>
    </source>
</reference>
<dbReference type="PANTHER" id="PTHR24409:SF308">
    <property type="entry name" value="ZINC FINGER AND BTB DOMAIN CONTAINING 11"/>
    <property type="match status" value="1"/>
</dbReference>
<dbReference type="InterPro" id="IPR013087">
    <property type="entry name" value="Znf_C2H2_type"/>
</dbReference>
<keyword evidence="2" id="KW-0677">Repeat</keyword>
<evidence type="ECO:0000313" key="8">
    <source>
        <dbReference type="EMBL" id="ODN76112.1"/>
    </source>
</evidence>
<dbReference type="OrthoDB" id="2574469at2759"/>
<keyword evidence="9" id="KW-1185">Reference proteome</keyword>
<comment type="caution">
    <text evidence="8">The sequence shown here is derived from an EMBL/GenBank/DDBJ whole genome shotgun (WGS) entry which is preliminary data.</text>
</comment>
<keyword evidence="1" id="KW-0479">Metal-binding</keyword>
<dbReference type="GO" id="GO:0008270">
    <property type="term" value="F:zinc ion binding"/>
    <property type="evidence" value="ECO:0007669"/>
    <property type="project" value="UniProtKB-KW"/>
</dbReference>
<evidence type="ECO:0000256" key="4">
    <source>
        <dbReference type="ARBA" id="ARBA00022833"/>
    </source>
</evidence>
<feature type="region of interest" description="Disordered" evidence="6">
    <location>
        <begin position="1"/>
        <end position="46"/>
    </location>
</feature>
<evidence type="ECO:0000256" key="6">
    <source>
        <dbReference type="SAM" id="MobiDB-lite"/>
    </source>
</evidence>
<dbReference type="Pfam" id="PF12874">
    <property type="entry name" value="zf-met"/>
    <property type="match status" value="2"/>
</dbReference>
<evidence type="ECO:0000313" key="9">
    <source>
        <dbReference type="Proteomes" id="UP000094065"/>
    </source>
</evidence>
<evidence type="ECO:0000259" key="7">
    <source>
        <dbReference type="PROSITE" id="PS50157"/>
    </source>
</evidence>
<sequence>MQKNSNAKSAGNEQARHPGREEVAVTGEKEAVTGEEKAVTGEGEAEQQVVADAAVAISPLQPSLLEADSAPVPMQSSNPQPASPEIHAQPAISPKEPEELTKLPTPVSSVDQTKFEDGGSNLEVDMITPTTSPGQQSNRRGIDDDMGNEQYTTVVKPRSTRENPKLEKPQSVYQGRPLPPHQVRSSEDTTDPNYDYRFSLRDTMGATSLKNNKAETVCRSCNKQFKSLSALQMHHKSVHSLPSKPVQRRMSNTPARVIQTPPIVAPFATEKAISLDDGFEPQNMCDVCQADFTNITTLRQHKQEKHSWAVLCPECLMFFNQAQEATDHYQLIHGIAPTSLLKTQRMLDTLKKPAPNPDPIRYPPLAPVPPKKREYQILASYDSHIIRKEHHCSQCEMVFSDASELDEHANSPYSHGGVKTHS</sequence>
<feature type="compositionally biased region" description="Basic and acidic residues" evidence="6">
    <location>
        <begin position="14"/>
        <end position="39"/>
    </location>
</feature>
<dbReference type="Proteomes" id="UP000094065">
    <property type="component" value="Unassembled WGS sequence"/>
</dbReference>
<dbReference type="EMBL" id="AWGJ01000009">
    <property type="protein sequence ID" value="ODN76112.1"/>
    <property type="molecule type" value="Genomic_DNA"/>
</dbReference>
<feature type="compositionally biased region" description="Basic and acidic residues" evidence="6">
    <location>
        <begin position="159"/>
        <end position="168"/>
    </location>
</feature>
<feature type="compositionally biased region" description="Polar residues" evidence="6">
    <location>
        <begin position="128"/>
        <end position="139"/>
    </location>
</feature>
<accession>A0A1E3HIC9</accession>
<keyword evidence="3 5" id="KW-0863">Zinc-finger</keyword>
<dbReference type="GO" id="GO:0005634">
    <property type="term" value="C:nucleus"/>
    <property type="evidence" value="ECO:0007669"/>
    <property type="project" value="TreeGrafter"/>
</dbReference>
<name>A0A1E3HIC9_9TREE</name>
<evidence type="ECO:0000256" key="3">
    <source>
        <dbReference type="ARBA" id="ARBA00022771"/>
    </source>
</evidence>
<feature type="domain" description="C2H2-type" evidence="7">
    <location>
        <begin position="216"/>
        <end position="244"/>
    </location>
</feature>
<evidence type="ECO:0000256" key="2">
    <source>
        <dbReference type="ARBA" id="ARBA00022737"/>
    </source>
</evidence>
<protein>
    <recommendedName>
        <fullName evidence="7">C2H2-type domain-containing protein</fullName>
    </recommendedName>
</protein>
<dbReference type="RefSeq" id="XP_018991643.1">
    <property type="nucleotide sequence ID" value="XM_019140492.1"/>
</dbReference>
<dbReference type="PANTHER" id="PTHR24409">
    <property type="entry name" value="ZINC FINGER PROTEIN 142"/>
    <property type="match status" value="1"/>
</dbReference>
<feature type="domain" description="C2H2-type" evidence="7">
    <location>
        <begin position="390"/>
        <end position="420"/>
    </location>
</feature>
<keyword evidence="4" id="KW-0862">Zinc</keyword>
<dbReference type="GO" id="GO:0000981">
    <property type="term" value="F:DNA-binding transcription factor activity, RNA polymerase II-specific"/>
    <property type="evidence" value="ECO:0007669"/>
    <property type="project" value="TreeGrafter"/>
</dbReference>
<feature type="compositionally biased region" description="Polar residues" evidence="6">
    <location>
        <begin position="1"/>
        <end position="12"/>
    </location>
</feature>